<comment type="caution">
    <text evidence="1">The sequence shown here is derived from an EMBL/GenBank/DDBJ whole genome shotgun (WGS) entry which is preliminary data.</text>
</comment>
<proteinExistence type="predicted"/>
<gene>
    <name evidence="1" type="ORF">EDC23_1728</name>
</gene>
<dbReference type="AlphaFoldDB" id="A0A4R8IJS0"/>
<accession>A0A4R8IJS0</accession>
<sequence>MLAGNALSHQWVQWIAGAITNDAKLTTITSERNSCERLPDESCREKGRVAREVLIMSENRCAFSAPQIAEQYVCRLGQQVVRRGGTEVACSDNGACSRCEAVLEWLKQVSLPVFGVEDDLTSMPHSVLQKIQFGSLSGLQELLDSEPDERVDIDALLTRAAEQYGGIDSLPYTDLVETITHYKLKRRQHRR</sequence>
<evidence type="ECO:0000313" key="1">
    <source>
        <dbReference type="EMBL" id="TDY00982.1"/>
    </source>
</evidence>
<dbReference type="EMBL" id="SOQX01000004">
    <property type="protein sequence ID" value="TDY00982.1"/>
    <property type="molecule type" value="Genomic_DNA"/>
</dbReference>
<dbReference type="Proteomes" id="UP000294914">
    <property type="component" value="Unassembled WGS sequence"/>
</dbReference>
<organism evidence="1 2">
    <name type="scientific">Thiohalophilus thiocyanatoxydans</name>
    <dbReference type="NCBI Taxonomy" id="381308"/>
    <lineage>
        <taxon>Bacteria</taxon>
        <taxon>Pseudomonadati</taxon>
        <taxon>Pseudomonadota</taxon>
        <taxon>Gammaproteobacteria</taxon>
        <taxon>Thiohalomonadales</taxon>
        <taxon>Thiohalophilaceae</taxon>
        <taxon>Thiohalophilus</taxon>
    </lineage>
</organism>
<evidence type="ECO:0000313" key="2">
    <source>
        <dbReference type="Proteomes" id="UP000294914"/>
    </source>
</evidence>
<name>A0A4R8IJS0_9GAMM</name>
<keyword evidence="2" id="KW-1185">Reference proteome</keyword>
<protein>
    <submittedName>
        <fullName evidence="1">Uncharacterized protein</fullName>
    </submittedName>
</protein>
<reference evidence="1 2" key="1">
    <citation type="submission" date="2019-03" db="EMBL/GenBank/DDBJ databases">
        <title>Genomic Encyclopedia of Type Strains, Phase IV (KMG-IV): sequencing the most valuable type-strain genomes for metagenomic binning, comparative biology and taxonomic classification.</title>
        <authorList>
            <person name="Goeker M."/>
        </authorList>
    </citation>
    <scope>NUCLEOTIDE SEQUENCE [LARGE SCALE GENOMIC DNA]</scope>
    <source>
        <strain evidence="1 2">DSM 16326</strain>
    </source>
</reference>